<sequence length="152" mass="17269">FFLIILRISLCVARTQSTCSRNFLPGGYYFATSSNMETDYSLSGFVFETSTVSLLVECFRKCRLNCRCISFNYQTRVSPDNCELNEANKYLKANALQLKQGSQYYDLRIDYNVVSRSHSSACHNGCCHSQPCLNGRTCQEFCDDGAANRRIL</sequence>
<accession>A0AAU9XFZ4</accession>
<comment type="caution">
    <text evidence="3">The sequence shown here is derived from an EMBL/GenBank/DDBJ whole genome shotgun (WGS) entry which is preliminary data.</text>
</comment>
<dbReference type="AlphaFoldDB" id="A0AAU9XFZ4"/>
<evidence type="ECO:0000256" key="1">
    <source>
        <dbReference type="SAM" id="SignalP"/>
    </source>
</evidence>
<dbReference type="PROSITE" id="PS50948">
    <property type="entry name" value="PAN"/>
    <property type="match status" value="1"/>
</dbReference>
<dbReference type="SMART" id="SM00473">
    <property type="entry name" value="PAN_AP"/>
    <property type="match status" value="1"/>
</dbReference>
<gene>
    <name evidence="3" type="ORF">PMEA_00022665</name>
</gene>
<feature type="non-terminal residue" evidence="3">
    <location>
        <position position="1"/>
    </location>
</feature>
<proteinExistence type="predicted"/>
<keyword evidence="4" id="KW-1185">Reference proteome</keyword>
<evidence type="ECO:0000259" key="2">
    <source>
        <dbReference type="PROSITE" id="PS50948"/>
    </source>
</evidence>
<feature type="domain" description="Apple" evidence="2">
    <location>
        <begin position="19"/>
        <end position="109"/>
    </location>
</feature>
<feature type="signal peptide" evidence="1">
    <location>
        <begin position="1"/>
        <end position="17"/>
    </location>
</feature>
<reference evidence="3 4" key="1">
    <citation type="submission" date="2022-05" db="EMBL/GenBank/DDBJ databases">
        <authorList>
            <consortium name="Genoscope - CEA"/>
            <person name="William W."/>
        </authorList>
    </citation>
    <scope>NUCLEOTIDE SEQUENCE [LARGE SCALE GENOMIC DNA]</scope>
</reference>
<dbReference type="EMBL" id="CALNXJ010000040">
    <property type="protein sequence ID" value="CAH3145616.1"/>
    <property type="molecule type" value="Genomic_DNA"/>
</dbReference>
<evidence type="ECO:0000313" key="3">
    <source>
        <dbReference type="EMBL" id="CAH3145616.1"/>
    </source>
</evidence>
<feature type="chain" id="PRO_5043919791" description="Apple domain-containing protein" evidence="1">
    <location>
        <begin position="18"/>
        <end position="152"/>
    </location>
</feature>
<name>A0AAU9XFZ4_9CNID</name>
<keyword evidence="1" id="KW-0732">Signal</keyword>
<organism evidence="3 4">
    <name type="scientific">Pocillopora meandrina</name>
    <dbReference type="NCBI Taxonomy" id="46732"/>
    <lineage>
        <taxon>Eukaryota</taxon>
        <taxon>Metazoa</taxon>
        <taxon>Cnidaria</taxon>
        <taxon>Anthozoa</taxon>
        <taxon>Hexacorallia</taxon>
        <taxon>Scleractinia</taxon>
        <taxon>Astrocoeniina</taxon>
        <taxon>Pocilloporidae</taxon>
        <taxon>Pocillopora</taxon>
    </lineage>
</organism>
<evidence type="ECO:0000313" key="4">
    <source>
        <dbReference type="Proteomes" id="UP001159428"/>
    </source>
</evidence>
<dbReference type="Proteomes" id="UP001159428">
    <property type="component" value="Unassembled WGS sequence"/>
</dbReference>
<dbReference type="InterPro" id="IPR003609">
    <property type="entry name" value="Pan_app"/>
</dbReference>
<protein>
    <recommendedName>
        <fullName evidence="2">Apple domain-containing protein</fullName>
    </recommendedName>
</protein>
<dbReference type="Pfam" id="PF00024">
    <property type="entry name" value="PAN_1"/>
    <property type="match status" value="1"/>
</dbReference>